<dbReference type="Proteomes" id="UP001374535">
    <property type="component" value="Chromosome 4"/>
</dbReference>
<keyword evidence="2" id="KW-1185">Reference proteome</keyword>
<name>A0AAQ3NRC6_VIGMU</name>
<sequence length="203" mass="22751">MVLRLQVPQRLRLELICDNPHTPVDNTPSNSSNRLPQNLLGILRILHSTSEHSLLKHTTPIGEIHHKLHQTLPPTTTRVKVKQTPTLPPITRQLKKHGVPNPSLGLSLGLPEPSIKPPPRNLPPQIGGQPNLAQKSLKLSMFQTRQGHRTTSLIEPIEEQVQSRIHLVLAQSRTRRSLGTLQLLHTVLKHGQSTQIILPTRQH</sequence>
<reference evidence="1 2" key="1">
    <citation type="journal article" date="2023" name="Life. Sci Alliance">
        <title>Evolutionary insights into 3D genome organization and epigenetic landscape of Vigna mungo.</title>
        <authorList>
            <person name="Junaid A."/>
            <person name="Singh B."/>
            <person name="Bhatia S."/>
        </authorList>
    </citation>
    <scope>NUCLEOTIDE SEQUENCE [LARGE SCALE GENOMIC DNA]</scope>
    <source>
        <strain evidence="1">Urdbean</strain>
    </source>
</reference>
<accession>A0AAQ3NRC6</accession>
<proteinExistence type="predicted"/>
<evidence type="ECO:0000313" key="2">
    <source>
        <dbReference type="Proteomes" id="UP001374535"/>
    </source>
</evidence>
<organism evidence="1 2">
    <name type="scientific">Vigna mungo</name>
    <name type="common">Black gram</name>
    <name type="synonym">Phaseolus mungo</name>
    <dbReference type="NCBI Taxonomy" id="3915"/>
    <lineage>
        <taxon>Eukaryota</taxon>
        <taxon>Viridiplantae</taxon>
        <taxon>Streptophyta</taxon>
        <taxon>Embryophyta</taxon>
        <taxon>Tracheophyta</taxon>
        <taxon>Spermatophyta</taxon>
        <taxon>Magnoliopsida</taxon>
        <taxon>eudicotyledons</taxon>
        <taxon>Gunneridae</taxon>
        <taxon>Pentapetalae</taxon>
        <taxon>rosids</taxon>
        <taxon>fabids</taxon>
        <taxon>Fabales</taxon>
        <taxon>Fabaceae</taxon>
        <taxon>Papilionoideae</taxon>
        <taxon>50 kb inversion clade</taxon>
        <taxon>NPAAA clade</taxon>
        <taxon>indigoferoid/millettioid clade</taxon>
        <taxon>Phaseoleae</taxon>
        <taxon>Vigna</taxon>
    </lineage>
</organism>
<protein>
    <submittedName>
        <fullName evidence="1">Uncharacterized protein</fullName>
    </submittedName>
</protein>
<dbReference type="EMBL" id="CP144697">
    <property type="protein sequence ID" value="WVZ13903.1"/>
    <property type="molecule type" value="Genomic_DNA"/>
</dbReference>
<gene>
    <name evidence="1" type="ORF">V8G54_011469</name>
</gene>
<evidence type="ECO:0000313" key="1">
    <source>
        <dbReference type="EMBL" id="WVZ13903.1"/>
    </source>
</evidence>
<dbReference type="AlphaFoldDB" id="A0AAQ3NRC6"/>